<name>A0A8H6YTE6_9AGAR</name>
<dbReference type="SUPFAM" id="SSF51445">
    <property type="entry name" value="(Trans)glycosidases"/>
    <property type="match status" value="1"/>
</dbReference>
<feature type="domain" description="Asl1-like glycosyl hydrolase catalytic" evidence="1">
    <location>
        <begin position="171"/>
        <end position="404"/>
    </location>
</feature>
<proteinExistence type="predicted"/>
<protein>
    <submittedName>
        <fullName evidence="2">Glyco-hydro-cc domain-containing protein</fullName>
    </submittedName>
</protein>
<reference evidence="2" key="1">
    <citation type="submission" date="2020-05" db="EMBL/GenBank/DDBJ databases">
        <title>Mycena genomes resolve the evolution of fungal bioluminescence.</title>
        <authorList>
            <person name="Tsai I.J."/>
        </authorList>
    </citation>
    <scope>NUCLEOTIDE SEQUENCE</scope>
    <source>
        <strain evidence="2">160909Yilan</strain>
    </source>
</reference>
<dbReference type="OrthoDB" id="43654at2759"/>
<dbReference type="EMBL" id="JACAZH010000007">
    <property type="protein sequence ID" value="KAF7363996.1"/>
    <property type="molecule type" value="Genomic_DNA"/>
</dbReference>
<accession>A0A8H6YTE6</accession>
<dbReference type="AlphaFoldDB" id="A0A8H6YTE6"/>
<comment type="caution">
    <text evidence="2">The sequence shown here is derived from an EMBL/GenBank/DDBJ whole genome shotgun (WGS) entry which is preliminary data.</text>
</comment>
<dbReference type="PANTHER" id="PTHR34154:SF3">
    <property type="entry name" value="ALKALI-SENSITIVE LINKAGE PROTEIN 1"/>
    <property type="match status" value="1"/>
</dbReference>
<organism evidence="2 3">
    <name type="scientific">Mycena sanguinolenta</name>
    <dbReference type="NCBI Taxonomy" id="230812"/>
    <lineage>
        <taxon>Eukaryota</taxon>
        <taxon>Fungi</taxon>
        <taxon>Dikarya</taxon>
        <taxon>Basidiomycota</taxon>
        <taxon>Agaricomycotina</taxon>
        <taxon>Agaricomycetes</taxon>
        <taxon>Agaricomycetidae</taxon>
        <taxon>Agaricales</taxon>
        <taxon>Marasmiineae</taxon>
        <taxon>Mycenaceae</taxon>
        <taxon>Mycena</taxon>
    </lineage>
</organism>
<dbReference type="GO" id="GO:0009277">
    <property type="term" value="C:fungal-type cell wall"/>
    <property type="evidence" value="ECO:0007669"/>
    <property type="project" value="TreeGrafter"/>
</dbReference>
<gene>
    <name evidence="2" type="ORF">MSAN_01058300</name>
</gene>
<sequence length="409" mass="44503">MPQLSDAGRICPNQLSSLAERSPLKFNRFGWIIQGASRYTSRVIGKAFIGGMKQKIELPLYHKVVMWTNFQFPAHDVRAIGYNACGIFILENLVVFIKTKSEIITMGQGNKSFGPTFNFLRTTVSITSFVTLALALASFSVATPTSSPATTSKRHGPGKRGLCWPWFNGSLDPGRLNDGQGTVNLIYDYETYSPPSDNGNGGLAFIGMQRCLDCSSSPIADLAARQQQLGFVTVFTLNEPDQNGISPQQAASWYIQYINPLAIKKSLPAVSSSTNSGQGLSWVQEMVSACAGQCYYDYINLHWYGQTFAQFEAYVNQAHSMFPNQQLVITEFALENPAGGQAAQLSFFQQAFPFLDSASFVEMYFPFVATSPALLQANDASAVSFVGTGSTLYNNDGTISAVGSLLLSA</sequence>
<dbReference type="Proteomes" id="UP000623467">
    <property type="component" value="Unassembled WGS sequence"/>
</dbReference>
<dbReference type="PANTHER" id="PTHR34154">
    <property type="entry name" value="ALKALI-SENSITIVE LINKAGE PROTEIN 1"/>
    <property type="match status" value="1"/>
</dbReference>
<evidence type="ECO:0000313" key="2">
    <source>
        <dbReference type="EMBL" id="KAF7363996.1"/>
    </source>
</evidence>
<evidence type="ECO:0000259" key="1">
    <source>
        <dbReference type="Pfam" id="PF11790"/>
    </source>
</evidence>
<keyword evidence="3" id="KW-1185">Reference proteome</keyword>
<dbReference type="InterPro" id="IPR024655">
    <property type="entry name" value="Asl1_glyco_hydro_catalytic"/>
</dbReference>
<dbReference type="GO" id="GO:0071966">
    <property type="term" value="P:fungal-type cell wall polysaccharide metabolic process"/>
    <property type="evidence" value="ECO:0007669"/>
    <property type="project" value="TreeGrafter"/>
</dbReference>
<dbReference type="Pfam" id="PF11790">
    <property type="entry name" value="Glyco_hydro_cc"/>
    <property type="match status" value="1"/>
</dbReference>
<dbReference type="Gene3D" id="3.20.20.80">
    <property type="entry name" value="Glycosidases"/>
    <property type="match status" value="1"/>
</dbReference>
<dbReference type="InterPro" id="IPR053183">
    <property type="entry name" value="ASL1"/>
</dbReference>
<dbReference type="InterPro" id="IPR017853">
    <property type="entry name" value="GH"/>
</dbReference>
<evidence type="ECO:0000313" key="3">
    <source>
        <dbReference type="Proteomes" id="UP000623467"/>
    </source>
</evidence>